<keyword evidence="3" id="KW-1185">Reference proteome</keyword>
<comment type="caution">
    <text evidence="2">The sequence shown here is derived from an EMBL/GenBank/DDBJ whole genome shotgun (WGS) entry which is preliminary data.</text>
</comment>
<dbReference type="InterPro" id="IPR031325">
    <property type="entry name" value="RHS_repeat"/>
</dbReference>
<dbReference type="Gene3D" id="2.60.120.380">
    <property type="match status" value="1"/>
</dbReference>
<accession>A0ABP3PMH5</accession>
<feature type="domain" description="Peptidase C-terminal archaeal/bacterial" evidence="1">
    <location>
        <begin position="253"/>
        <end position="325"/>
    </location>
</feature>
<organism evidence="2 3">
    <name type="scientific">Rhizomicrobium electricum</name>
    <dbReference type="NCBI Taxonomy" id="480070"/>
    <lineage>
        <taxon>Bacteria</taxon>
        <taxon>Pseudomonadati</taxon>
        <taxon>Pseudomonadota</taxon>
        <taxon>Alphaproteobacteria</taxon>
        <taxon>Micropepsales</taxon>
        <taxon>Micropepsaceae</taxon>
        <taxon>Rhizomicrobium</taxon>
    </lineage>
</organism>
<evidence type="ECO:0000313" key="2">
    <source>
        <dbReference type="EMBL" id="GAA0570635.1"/>
    </source>
</evidence>
<dbReference type="SUPFAM" id="SSF89260">
    <property type="entry name" value="Collagen-binding domain"/>
    <property type="match status" value="1"/>
</dbReference>
<proteinExistence type="predicted"/>
<dbReference type="Proteomes" id="UP001499951">
    <property type="component" value="Unassembled WGS sequence"/>
</dbReference>
<dbReference type="EMBL" id="BAAADD010000005">
    <property type="protein sequence ID" value="GAA0570635.1"/>
    <property type="molecule type" value="Genomic_DNA"/>
</dbReference>
<dbReference type="NCBIfam" id="TIGR01643">
    <property type="entry name" value="YD_repeat_2x"/>
    <property type="match status" value="1"/>
</dbReference>
<sequence length="340" mass="37042">MGEHFTSAEISSATYLRDTSDRNTQRFFSIAPVTIRSAVRKWKPWWCPTRGTSFAWVLCFFGIATPSWGDAYSYDALGRLTSVDYENGMTAIYQYDLAGNRVRVVEFDPLRYIASYSDLIQAFGADVEWGKRHYVNNGIAEGRNPTLFDPLAYIASYGDLIEAFGDNAVWGETHFIRNGYSEGRRTTFDSVAYLLNNPDLGAAGFSASLSARHYIRNGYSEHRTTNGTFGSEQTNHSLTLGGAVTDTIGAAGDKDWFSIGVTQGQTYSFRVSGSDGGGGTLTDPFLAIHNAQGVMLTYNDNGSNHDSTITFTAIETGTIYLVVSASGNGTGTYLLSVKAG</sequence>
<reference evidence="3" key="1">
    <citation type="journal article" date="2019" name="Int. J. Syst. Evol. Microbiol.">
        <title>The Global Catalogue of Microorganisms (GCM) 10K type strain sequencing project: providing services to taxonomists for standard genome sequencing and annotation.</title>
        <authorList>
            <consortium name="The Broad Institute Genomics Platform"/>
            <consortium name="The Broad Institute Genome Sequencing Center for Infectious Disease"/>
            <person name="Wu L."/>
            <person name="Ma J."/>
        </authorList>
    </citation>
    <scope>NUCLEOTIDE SEQUENCE [LARGE SCALE GENOMIC DNA]</scope>
    <source>
        <strain evidence="3">JCM 15089</strain>
    </source>
</reference>
<evidence type="ECO:0000313" key="3">
    <source>
        <dbReference type="Proteomes" id="UP001499951"/>
    </source>
</evidence>
<gene>
    <name evidence="2" type="ORF">GCM10008942_19210</name>
</gene>
<dbReference type="Pfam" id="PF05593">
    <property type="entry name" value="RHS_repeat"/>
    <property type="match status" value="1"/>
</dbReference>
<dbReference type="Pfam" id="PF04151">
    <property type="entry name" value="PPC"/>
    <property type="match status" value="1"/>
</dbReference>
<name>A0ABP3PMH5_9PROT</name>
<dbReference type="InterPro" id="IPR007280">
    <property type="entry name" value="Peptidase_C_arc/bac"/>
</dbReference>
<dbReference type="InterPro" id="IPR006530">
    <property type="entry name" value="YD"/>
</dbReference>
<protein>
    <recommendedName>
        <fullName evidence="1">Peptidase C-terminal archaeal/bacterial domain-containing protein</fullName>
    </recommendedName>
</protein>
<evidence type="ECO:0000259" key="1">
    <source>
        <dbReference type="Pfam" id="PF04151"/>
    </source>
</evidence>